<keyword evidence="6 8" id="KW-0326">Glycosidase</keyword>
<organism evidence="11 12">
    <name type="scientific">Acorus calamus</name>
    <name type="common">Sweet flag</name>
    <dbReference type="NCBI Taxonomy" id="4465"/>
    <lineage>
        <taxon>Eukaryota</taxon>
        <taxon>Viridiplantae</taxon>
        <taxon>Streptophyta</taxon>
        <taxon>Embryophyta</taxon>
        <taxon>Tracheophyta</taxon>
        <taxon>Spermatophyta</taxon>
        <taxon>Magnoliopsida</taxon>
        <taxon>Liliopsida</taxon>
        <taxon>Acoraceae</taxon>
        <taxon>Acorus</taxon>
    </lineage>
</organism>
<dbReference type="PROSITE" id="PS51257">
    <property type="entry name" value="PROKAR_LIPOPROTEIN"/>
    <property type="match status" value="1"/>
</dbReference>
<dbReference type="InterPro" id="IPR000743">
    <property type="entry name" value="Glyco_hydro_28"/>
</dbReference>
<keyword evidence="5 8" id="KW-0378">Hydrolase</keyword>
<dbReference type="GO" id="GO:0005975">
    <property type="term" value="P:carbohydrate metabolic process"/>
    <property type="evidence" value="ECO:0007669"/>
    <property type="project" value="InterPro"/>
</dbReference>
<dbReference type="AlphaFoldDB" id="A0AAV9ES85"/>
<feature type="region of interest" description="Disordered" evidence="9">
    <location>
        <begin position="29"/>
        <end position="63"/>
    </location>
</feature>
<reference evidence="11" key="1">
    <citation type="journal article" date="2023" name="Nat. Commun.">
        <title>Diploid and tetraploid genomes of Acorus and the evolution of monocots.</title>
        <authorList>
            <person name="Ma L."/>
            <person name="Liu K.W."/>
            <person name="Li Z."/>
            <person name="Hsiao Y.Y."/>
            <person name="Qi Y."/>
            <person name="Fu T."/>
            <person name="Tang G.D."/>
            <person name="Zhang D."/>
            <person name="Sun W.H."/>
            <person name="Liu D.K."/>
            <person name="Li Y."/>
            <person name="Chen G.Z."/>
            <person name="Liu X.D."/>
            <person name="Liao X.Y."/>
            <person name="Jiang Y.T."/>
            <person name="Yu X."/>
            <person name="Hao Y."/>
            <person name="Huang J."/>
            <person name="Zhao X.W."/>
            <person name="Ke S."/>
            <person name="Chen Y.Y."/>
            <person name="Wu W.L."/>
            <person name="Hsu J.L."/>
            <person name="Lin Y.F."/>
            <person name="Huang M.D."/>
            <person name="Li C.Y."/>
            <person name="Huang L."/>
            <person name="Wang Z.W."/>
            <person name="Zhao X."/>
            <person name="Zhong W.Y."/>
            <person name="Peng D.H."/>
            <person name="Ahmad S."/>
            <person name="Lan S."/>
            <person name="Zhang J.S."/>
            <person name="Tsai W.C."/>
            <person name="Van de Peer Y."/>
            <person name="Liu Z.J."/>
        </authorList>
    </citation>
    <scope>NUCLEOTIDE SEQUENCE</scope>
    <source>
        <strain evidence="11">CP</strain>
    </source>
</reference>
<dbReference type="SUPFAM" id="SSF51126">
    <property type="entry name" value="Pectin lyase-like"/>
    <property type="match status" value="1"/>
</dbReference>
<dbReference type="EMBL" id="JAUJYO010000005">
    <property type="protein sequence ID" value="KAK1316596.1"/>
    <property type="molecule type" value="Genomic_DNA"/>
</dbReference>
<evidence type="ECO:0000256" key="1">
    <source>
        <dbReference type="ARBA" id="ARBA00004191"/>
    </source>
</evidence>
<comment type="similarity">
    <text evidence="2 8">Belongs to the glycosyl hydrolase 28 family.</text>
</comment>
<dbReference type="PANTHER" id="PTHR31375">
    <property type="match status" value="1"/>
</dbReference>
<evidence type="ECO:0000256" key="2">
    <source>
        <dbReference type="ARBA" id="ARBA00008834"/>
    </source>
</evidence>
<evidence type="ECO:0000256" key="10">
    <source>
        <dbReference type="SAM" id="SignalP"/>
    </source>
</evidence>
<sequence length="333" mass="36211">MRFARVFLLVCIFTSCECAYARLHNHTKNHKHAHSRTRAQPPFAYPPSPPPESSEDSGGDNGTSNSTNVFDVLSFGAVGDGFADDTQAFKSAWLSACEVQSATLLVPANHTFMIQPTMFLGPCEPGLVFQAVRFFEGSNLTLRGLRIQNSPQFHFRFDSCNGVTVDSITISSPASSPNTDGIHVENTDFVGIYNSVISNDLAGRDGSVSAVTFKDIYMDNVRNPIIIDQYYCLDKGCANQTSAVLVSGVSYENIKGTYDVRSPPMHFGCSDSVPCTNVTLLDIELLPAQGYVVADPYCWNVYGGSESLTIPPVPCLLEGLPRSVMESDVDRCS</sequence>
<keyword evidence="12" id="KW-1185">Reference proteome</keyword>
<comment type="subcellular location">
    <subcellularLocation>
        <location evidence="1">Secreted</location>
        <location evidence="1">Cell wall</location>
    </subcellularLocation>
</comment>
<evidence type="ECO:0000256" key="4">
    <source>
        <dbReference type="ARBA" id="ARBA00022525"/>
    </source>
</evidence>
<dbReference type="InterPro" id="IPR011050">
    <property type="entry name" value="Pectin_lyase_fold/virulence"/>
</dbReference>
<evidence type="ECO:0000256" key="7">
    <source>
        <dbReference type="ARBA" id="ARBA00023316"/>
    </source>
</evidence>
<keyword evidence="4" id="KW-0964">Secreted</keyword>
<accession>A0AAV9ES85</accession>
<keyword evidence="7" id="KW-0961">Cell wall biogenesis/degradation</keyword>
<feature type="compositionally biased region" description="Pro residues" evidence="9">
    <location>
        <begin position="43"/>
        <end position="52"/>
    </location>
</feature>
<dbReference type="InterPro" id="IPR012334">
    <property type="entry name" value="Pectin_lyas_fold"/>
</dbReference>
<reference evidence="11" key="2">
    <citation type="submission" date="2023-06" db="EMBL/GenBank/DDBJ databases">
        <authorList>
            <person name="Ma L."/>
            <person name="Liu K.-W."/>
            <person name="Li Z."/>
            <person name="Hsiao Y.-Y."/>
            <person name="Qi Y."/>
            <person name="Fu T."/>
            <person name="Tang G."/>
            <person name="Zhang D."/>
            <person name="Sun W.-H."/>
            <person name="Liu D.-K."/>
            <person name="Li Y."/>
            <person name="Chen G.-Z."/>
            <person name="Liu X.-D."/>
            <person name="Liao X.-Y."/>
            <person name="Jiang Y.-T."/>
            <person name="Yu X."/>
            <person name="Hao Y."/>
            <person name="Huang J."/>
            <person name="Zhao X.-W."/>
            <person name="Ke S."/>
            <person name="Chen Y.-Y."/>
            <person name="Wu W.-L."/>
            <person name="Hsu J.-L."/>
            <person name="Lin Y.-F."/>
            <person name="Huang M.-D."/>
            <person name="Li C.-Y."/>
            <person name="Huang L."/>
            <person name="Wang Z.-W."/>
            <person name="Zhao X."/>
            <person name="Zhong W.-Y."/>
            <person name="Peng D.-H."/>
            <person name="Ahmad S."/>
            <person name="Lan S."/>
            <person name="Zhang J.-S."/>
            <person name="Tsai W.-C."/>
            <person name="Van De Peer Y."/>
            <person name="Liu Z.-J."/>
        </authorList>
    </citation>
    <scope>NUCLEOTIDE SEQUENCE</scope>
    <source>
        <strain evidence="11">CP</strain>
        <tissue evidence="11">Leaves</tissue>
    </source>
</reference>
<dbReference type="GO" id="GO:0071555">
    <property type="term" value="P:cell wall organization"/>
    <property type="evidence" value="ECO:0007669"/>
    <property type="project" value="UniProtKB-KW"/>
</dbReference>
<protein>
    <submittedName>
        <fullName evidence="11">Polygalacturonase</fullName>
    </submittedName>
</protein>
<keyword evidence="3" id="KW-0134">Cell wall</keyword>
<dbReference type="Pfam" id="PF00295">
    <property type="entry name" value="Glyco_hydro_28"/>
    <property type="match status" value="2"/>
</dbReference>
<evidence type="ECO:0000256" key="3">
    <source>
        <dbReference type="ARBA" id="ARBA00022512"/>
    </source>
</evidence>
<feature type="signal peptide" evidence="10">
    <location>
        <begin position="1"/>
        <end position="18"/>
    </location>
</feature>
<proteinExistence type="inferred from homology"/>
<feature type="chain" id="PRO_5043575071" evidence="10">
    <location>
        <begin position="19"/>
        <end position="333"/>
    </location>
</feature>
<dbReference type="GO" id="GO:0004650">
    <property type="term" value="F:polygalacturonase activity"/>
    <property type="evidence" value="ECO:0007669"/>
    <property type="project" value="InterPro"/>
</dbReference>
<gene>
    <name evidence="11" type="ORF">QJS10_CPA05g00137</name>
</gene>
<comment type="caution">
    <text evidence="11">The sequence shown here is derived from an EMBL/GenBank/DDBJ whole genome shotgun (WGS) entry which is preliminary data.</text>
</comment>
<name>A0AAV9ES85_ACOCL</name>
<evidence type="ECO:0000313" key="11">
    <source>
        <dbReference type="EMBL" id="KAK1316596.1"/>
    </source>
</evidence>
<evidence type="ECO:0000256" key="6">
    <source>
        <dbReference type="ARBA" id="ARBA00023295"/>
    </source>
</evidence>
<evidence type="ECO:0000256" key="5">
    <source>
        <dbReference type="ARBA" id="ARBA00022801"/>
    </source>
</evidence>
<dbReference type="Proteomes" id="UP001180020">
    <property type="component" value="Unassembled WGS sequence"/>
</dbReference>
<evidence type="ECO:0000256" key="9">
    <source>
        <dbReference type="SAM" id="MobiDB-lite"/>
    </source>
</evidence>
<keyword evidence="10" id="KW-0732">Signal</keyword>
<evidence type="ECO:0000313" key="12">
    <source>
        <dbReference type="Proteomes" id="UP001180020"/>
    </source>
</evidence>
<evidence type="ECO:0000256" key="8">
    <source>
        <dbReference type="RuleBase" id="RU361169"/>
    </source>
</evidence>
<dbReference type="Gene3D" id="2.160.20.10">
    <property type="entry name" value="Single-stranded right-handed beta-helix, Pectin lyase-like"/>
    <property type="match status" value="3"/>
</dbReference>